<proteinExistence type="predicted"/>
<keyword evidence="2" id="KW-1185">Reference proteome</keyword>
<evidence type="ECO:0000313" key="2">
    <source>
        <dbReference type="Proteomes" id="UP000601597"/>
    </source>
</evidence>
<reference evidence="2" key="1">
    <citation type="journal article" date="2019" name="Int. J. Syst. Evol. Microbiol.">
        <title>The Global Catalogue of Microorganisms (GCM) 10K type strain sequencing project: providing services to taxonomists for standard genome sequencing and annotation.</title>
        <authorList>
            <consortium name="The Broad Institute Genomics Platform"/>
            <consortium name="The Broad Institute Genome Sequencing Center for Infectious Disease"/>
            <person name="Wu L."/>
            <person name="Ma J."/>
        </authorList>
    </citation>
    <scope>NUCLEOTIDE SEQUENCE [LARGE SCALE GENOMIC DNA]</scope>
    <source>
        <strain evidence="2">KCTC 22280</strain>
    </source>
</reference>
<protein>
    <submittedName>
        <fullName evidence="1">Uncharacterized protein</fullName>
    </submittedName>
</protein>
<name>A0ABQ3B6X7_9GAMM</name>
<organism evidence="1 2">
    <name type="scientific">Marinobacter zhanjiangensis</name>
    <dbReference type="NCBI Taxonomy" id="578215"/>
    <lineage>
        <taxon>Bacteria</taxon>
        <taxon>Pseudomonadati</taxon>
        <taxon>Pseudomonadota</taxon>
        <taxon>Gammaproteobacteria</taxon>
        <taxon>Pseudomonadales</taxon>
        <taxon>Marinobacteraceae</taxon>
        <taxon>Marinobacter</taxon>
    </lineage>
</organism>
<dbReference type="Proteomes" id="UP000601597">
    <property type="component" value="Unassembled WGS sequence"/>
</dbReference>
<gene>
    <name evidence="1" type="ORF">GCM10007071_31130</name>
</gene>
<comment type="caution">
    <text evidence="1">The sequence shown here is derived from an EMBL/GenBank/DDBJ whole genome shotgun (WGS) entry which is preliminary data.</text>
</comment>
<evidence type="ECO:0000313" key="1">
    <source>
        <dbReference type="EMBL" id="GGY81488.1"/>
    </source>
</evidence>
<accession>A0ABQ3B6X7</accession>
<dbReference type="EMBL" id="BMXV01000007">
    <property type="protein sequence ID" value="GGY81488.1"/>
    <property type="molecule type" value="Genomic_DNA"/>
</dbReference>
<sequence length="240" mass="25835">MEEQRTLSHLSQYAGGAAVMGMADLLFETKIPNIVGDLNTFGGNGMGAALAQSDTVLSAINKYDLANKNYEDLKNHRAAPRMVHAAKMRAEAAFNEMNQVLFSRSRNYLNNNTFRMRQTTNATGRTVWESIPVRDTADVQKLTRFAKIGRVAGPGFIMVDGYLRANGVYQSWKNGENWERKAVVEGGSFLVGIGAGVLIGAVIAVTPVGLAVGIVAGGAAAVGADYAFKDIIGWLYDLVD</sequence>